<evidence type="ECO:0000259" key="1">
    <source>
        <dbReference type="Pfam" id="PF07833"/>
    </source>
</evidence>
<proteinExistence type="predicted"/>
<evidence type="ECO:0000313" key="2">
    <source>
        <dbReference type="EMBL" id="AMJ41960.1"/>
    </source>
</evidence>
<dbReference type="AlphaFoldDB" id="A0A110A7A6"/>
<reference evidence="5" key="4">
    <citation type="submission" date="2016-11" db="EMBL/GenBank/DDBJ databases">
        <authorList>
            <person name="Jaros S."/>
            <person name="Januszkiewicz K."/>
            <person name="Wedrychowicz H."/>
        </authorList>
    </citation>
    <scope>NUCLEOTIDE SEQUENCE [LARGE SCALE GENOMIC DNA]</scope>
    <source>
        <strain evidence="5">DSM 1682</strain>
    </source>
</reference>
<evidence type="ECO:0000313" key="4">
    <source>
        <dbReference type="Proteomes" id="UP000068026"/>
    </source>
</evidence>
<organism evidence="3 5">
    <name type="scientific">Anaerotignum propionicum DSM 1682</name>
    <dbReference type="NCBI Taxonomy" id="991789"/>
    <lineage>
        <taxon>Bacteria</taxon>
        <taxon>Bacillati</taxon>
        <taxon>Bacillota</taxon>
        <taxon>Clostridia</taxon>
        <taxon>Lachnospirales</taxon>
        <taxon>Anaerotignaceae</taxon>
        <taxon>Anaerotignum</taxon>
    </lineage>
</organism>
<dbReference type="InterPro" id="IPR012854">
    <property type="entry name" value="Cu_amine_oxidase-like_N"/>
</dbReference>
<dbReference type="KEGG" id="cpro:CPRO_23930"/>
<gene>
    <name evidence="2" type="ORF">CPRO_23930</name>
    <name evidence="3" type="ORF">SAMN02745151_02264</name>
</gene>
<dbReference type="InterPro" id="IPR036582">
    <property type="entry name" value="Mao_N_sf"/>
</dbReference>
<dbReference type="RefSeq" id="WP_066052018.1">
    <property type="nucleotide sequence ID" value="NZ_CP014223.1"/>
</dbReference>
<feature type="domain" description="Copper amine oxidase-like N-terminal" evidence="1">
    <location>
        <begin position="66"/>
        <end position="156"/>
    </location>
</feature>
<dbReference type="Proteomes" id="UP000068026">
    <property type="component" value="Chromosome"/>
</dbReference>
<reference evidence="4" key="2">
    <citation type="submission" date="2016-01" db="EMBL/GenBank/DDBJ databases">
        <authorList>
            <person name="Poehlein A."/>
            <person name="Schlien K."/>
            <person name="Gottschalk G."/>
            <person name="Buckel W."/>
            <person name="Daniel R."/>
        </authorList>
    </citation>
    <scope>NUCLEOTIDE SEQUENCE [LARGE SCALE GENOMIC DNA]</scope>
    <source>
        <strain evidence="4">X2</strain>
    </source>
</reference>
<dbReference type="EMBL" id="FQUA01000011">
    <property type="protein sequence ID" value="SHE94015.1"/>
    <property type="molecule type" value="Genomic_DNA"/>
</dbReference>
<name>A0A110A7A6_ANAPI</name>
<reference evidence="2 4" key="1">
    <citation type="journal article" date="2016" name="Genome Announc.">
        <title>Complete Genome Sequence of the Amino Acid-Fermenting Clostridium propionicum X2 (DSM 1682).</title>
        <authorList>
            <person name="Poehlein A."/>
            <person name="Schlien K."/>
            <person name="Chowdhury N.P."/>
            <person name="Gottschalk G."/>
            <person name="Buckel W."/>
            <person name="Daniel R."/>
        </authorList>
    </citation>
    <scope>NUCLEOTIDE SEQUENCE [LARGE SCALE GENOMIC DNA]</scope>
    <source>
        <strain evidence="2 4">X2</strain>
    </source>
</reference>
<sequence>MYMKKTAVIICVSAAMICGAIRLSMRLTEAKELEMEVSKPQQDIAAQEQTKIYNGGENMPLYYDEEDILLLPIRNVAQGLGGTVTWEKTTKSVAVTYKGKKLLFEAGNSSAQMCGYHITLHTPPQSINGCLYGEASILSDFFSTEVRWDSAKKQISLKSKEGVIPIIASDFLVGKSQGKEYSLEIPVIMGLNDGSYEKGLNKEIMQEIQGLVDEFMLGDGDGNFHLQLEKGLVNGDFLSLCWSGKKDEQTIYKTINIDLREQKTKLLTDMLTEKGIANVKAQVPFAENQLFYITEQKELALIDSGKQEQAVVLFPGNGDVLKGQWQTKYADFISASAM</sequence>
<accession>A0A110A7A6</accession>
<dbReference type="Gene3D" id="3.30.457.10">
    <property type="entry name" value="Copper amine oxidase-like, N-terminal domain"/>
    <property type="match status" value="1"/>
</dbReference>
<evidence type="ECO:0000313" key="5">
    <source>
        <dbReference type="Proteomes" id="UP000184204"/>
    </source>
</evidence>
<dbReference type="OrthoDB" id="2059429at2"/>
<dbReference type="EMBL" id="CP014223">
    <property type="protein sequence ID" value="AMJ41960.1"/>
    <property type="molecule type" value="Genomic_DNA"/>
</dbReference>
<dbReference type="Proteomes" id="UP000184204">
    <property type="component" value="Unassembled WGS sequence"/>
</dbReference>
<protein>
    <submittedName>
        <fullName evidence="3">Copper amine oxidase N-terminal domain-containing protein</fullName>
    </submittedName>
</protein>
<dbReference type="SUPFAM" id="SSF55383">
    <property type="entry name" value="Copper amine oxidase, domain N"/>
    <property type="match status" value="1"/>
</dbReference>
<keyword evidence="4" id="KW-1185">Reference proteome</keyword>
<dbReference type="Pfam" id="PF07833">
    <property type="entry name" value="Cu_amine_oxidN1"/>
    <property type="match status" value="1"/>
</dbReference>
<reference evidence="3" key="3">
    <citation type="submission" date="2016-11" db="EMBL/GenBank/DDBJ databases">
        <authorList>
            <person name="Varghese N."/>
            <person name="Submissions S."/>
        </authorList>
    </citation>
    <scope>NUCLEOTIDE SEQUENCE</scope>
    <source>
        <strain evidence="3">DSM 1682</strain>
    </source>
</reference>
<evidence type="ECO:0000313" key="3">
    <source>
        <dbReference type="EMBL" id="SHE94015.1"/>
    </source>
</evidence>